<dbReference type="Proteomes" id="UP000586827">
    <property type="component" value="Unassembled WGS sequence"/>
</dbReference>
<gene>
    <name evidence="1" type="ORF">HLB23_11190</name>
</gene>
<dbReference type="InterPro" id="IPR022172">
    <property type="entry name" value="DUF3703"/>
</dbReference>
<dbReference type="AlphaFoldDB" id="A0A849C697"/>
<evidence type="ECO:0000313" key="2">
    <source>
        <dbReference type="Proteomes" id="UP000586827"/>
    </source>
</evidence>
<accession>A0A849C697</accession>
<organism evidence="1 2">
    <name type="scientific">Nocardia uniformis</name>
    <dbReference type="NCBI Taxonomy" id="53432"/>
    <lineage>
        <taxon>Bacteria</taxon>
        <taxon>Bacillati</taxon>
        <taxon>Actinomycetota</taxon>
        <taxon>Actinomycetes</taxon>
        <taxon>Mycobacteriales</taxon>
        <taxon>Nocardiaceae</taxon>
        <taxon>Nocardia</taxon>
    </lineage>
</organism>
<reference evidence="1 2" key="1">
    <citation type="submission" date="2020-05" db="EMBL/GenBank/DDBJ databases">
        <title>MicrobeNet Type strains.</title>
        <authorList>
            <person name="Nicholson A.C."/>
        </authorList>
    </citation>
    <scope>NUCLEOTIDE SEQUENCE [LARGE SCALE GENOMIC DNA]</scope>
    <source>
        <strain evidence="1 2">JCM 3224</strain>
    </source>
</reference>
<proteinExistence type="predicted"/>
<comment type="caution">
    <text evidence="1">The sequence shown here is derived from an EMBL/GenBank/DDBJ whole genome shotgun (WGS) entry which is preliminary data.</text>
</comment>
<protein>
    <submittedName>
        <fullName evidence="1">DUF3703 domain-containing protein</fullName>
    </submittedName>
</protein>
<name>A0A849C697_9NOCA</name>
<evidence type="ECO:0000313" key="1">
    <source>
        <dbReference type="EMBL" id="NNH70419.1"/>
    </source>
</evidence>
<keyword evidence="2" id="KW-1185">Reference proteome</keyword>
<sequence>MQRVLERAHILFQEWVPIRNTGDSRRSGRGRTRSHWHMFVLALRTRDRGEVLGQAVRLAVAGAPSSVGRAPVGNAGRSAVSITAPMPIPEDLARILTAPR</sequence>
<dbReference type="EMBL" id="JABELX010000004">
    <property type="protein sequence ID" value="NNH70419.1"/>
    <property type="molecule type" value="Genomic_DNA"/>
</dbReference>
<dbReference type="Pfam" id="PF12487">
    <property type="entry name" value="DUF3703"/>
    <property type="match status" value="1"/>
</dbReference>